<comment type="caution">
    <text evidence="3">The sequence shown here is derived from an EMBL/GenBank/DDBJ whole genome shotgun (WGS) entry which is preliminary data.</text>
</comment>
<feature type="region of interest" description="Disordered" evidence="1">
    <location>
        <begin position="545"/>
        <end position="635"/>
    </location>
</feature>
<evidence type="ECO:0008006" key="5">
    <source>
        <dbReference type="Google" id="ProtNLM"/>
    </source>
</evidence>
<reference evidence="3 4" key="1">
    <citation type="submission" date="2022-12" db="EMBL/GenBank/DDBJ databases">
        <title>Chromosome-level genome of Tegillarca granosa.</title>
        <authorList>
            <person name="Kim J."/>
        </authorList>
    </citation>
    <scope>NUCLEOTIDE SEQUENCE [LARGE SCALE GENOMIC DNA]</scope>
    <source>
        <strain evidence="3">Teg-2019</strain>
        <tissue evidence="3">Adductor muscle</tissue>
    </source>
</reference>
<feature type="region of interest" description="Disordered" evidence="1">
    <location>
        <begin position="354"/>
        <end position="381"/>
    </location>
</feature>
<feature type="region of interest" description="Disordered" evidence="1">
    <location>
        <begin position="432"/>
        <end position="482"/>
    </location>
</feature>
<evidence type="ECO:0000313" key="3">
    <source>
        <dbReference type="EMBL" id="KAJ8303383.1"/>
    </source>
</evidence>
<evidence type="ECO:0000313" key="4">
    <source>
        <dbReference type="Proteomes" id="UP001217089"/>
    </source>
</evidence>
<feature type="compositionally biased region" description="Polar residues" evidence="1">
    <location>
        <begin position="625"/>
        <end position="635"/>
    </location>
</feature>
<proteinExistence type="predicted"/>
<feature type="transmembrane region" description="Helical" evidence="2">
    <location>
        <begin position="314"/>
        <end position="335"/>
    </location>
</feature>
<keyword evidence="2" id="KW-0812">Transmembrane</keyword>
<feature type="compositionally biased region" description="Polar residues" evidence="1">
    <location>
        <begin position="432"/>
        <end position="455"/>
    </location>
</feature>
<keyword evidence="2" id="KW-0472">Membrane</keyword>
<feature type="compositionally biased region" description="Basic residues" evidence="1">
    <location>
        <begin position="608"/>
        <end position="620"/>
    </location>
</feature>
<feature type="compositionally biased region" description="Polar residues" evidence="1">
    <location>
        <begin position="552"/>
        <end position="578"/>
    </location>
</feature>
<dbReference type="EMBL" id="JARBDR010000917">
    <property type="protein sequence ID" value="KAJ8303383.1"/>
    <property type="molecule type" value="Genomic_DNA"/>
</dbReference>
<feature type="compositionally biased region" description="Basic residues" evidence="1">
    <location>
        <begin position="362"/>
        <end position="372"/>
    </location>
</feature>
<feature type="compositionally biased region" description="Polar residues" evidence="1">
    <location>
        <begin position="585"/>
        <end position="607"/>
    </location>
</feature>
<evidence type="ECO:0000256" key="1">
    <source>
        <dbReference type="SAM" id="MobiDB-lite"/>
    </source>
</evidence>
<keyword evidence="2" id="KW-1133">Transmembrane helix</keyword>
<organism evidence="3 4">
    <name type="scientific">Tegillarca granosa</name>
    <name type="common">Malaysian cockle</name>
    <name type="synonym">Anadara granosa</name>
    <dbReference type="NCBI Taxonomy" id="220873"/>
    <lineage>
        <taxon>Eukaryota</taxon>
        <taxon>Metazoa</taxon>
        <taxon>Spiralia</taxon>
        <taxon>Lophotrochozoa</taxon>
        <taxon>Mollusca</taxon>
        <taxon>Bivalvia</taxon>
        <taxon>Autobranchia</taxon>
        <taxon>Pteriomorphia</taxon>
        <taxon>Arcoida</taxon>
        <taxon>Arcoidea</taxon>
        <taxon>Arcidae</taxon>
        <taxon>Tegillarca</taxon>
    </lineage>
</organism>
<dbReference type="Proteomes" id="UP001217089">
    <property type="component" value="Unassembled WGS sequence"/>
</dbReference>
<gene>
    <name evidence="3" type="ORF">KUTeg_019779</name>
</gene>
<accession>A0ABQ9EDL7</accession>
<protein>
    <recommendedName>
        <fullName evidence="5">CUB domain-containing protein</fullName>
    </recommendedName>
</protein>
<name>A0ABQ9EDL7_TEGGR</name>
<keyword evidence="4" id="KW-1185">Reference proteome</keyword>
<sequence length="794" mass="89074">MSNMRVQEQVKELSPTKGGERLWMQTLSQPGIFYGFLWLISFLTYCSSSDKWTVIESSSSETMSQGKIMSPFFPENYMQNSEHYTYYFKRKRSGDYVYLNLFHQFENSNIAGPVSGKDNRPVVVSNSDHDLRNSTEYLRFPLGNINKNNQYVQRPLTHCGEYFLDSVGGVIEFKSRSINAEFYDCLWVVKTYPGFTKTYLKLIEFKSQTDFYQEEVNSFIVRRGLTSDGELIGKVYPKSIDKAALGFVDSDGLYIRLIGKFTPLDSLKLSFASYTEHTSGIVTMACVGSRTFRCSIGSDGDWQRSHQYTITVSVVIPMAIAIFLIIILCILFVMVRRCRRNQMLLQARRDGIPSVSGDVSSRHRRRRRRNGRHRDAPPSYEEVLQNTPCFNSIASPESEFDTLTFNFPSPDGFPILHPPPYEEVVGTAGATNHQDSNEMTRPQPGNVSPASSSDISHTDMDSPYRHRNLTPLSSDSTDSCQIRPSVHSYSMSYSSDSEMDLPRMNREVRDESTAIDSQPRSQQIQNINKITDQDTNCCQVSEQEVAPKTVRNKSQNASQESEQNLSAETASSLENNEGGQVRHLCSSNNEQRAGPSVESSRTSASTQTKKKRNKRKKSRSKRQESVNSEQEVNVGTITAADSQQEIDHSHHSASAAEADCGNLSFDFSHFNVNTNNETGHDNLAFCGDSIEENIKNTDETVVNVTEDLPCLTDHGHLVSQADNPSISGDTFELENRMGTEECVVSEHLPNNDNVSVPSSSVHHIDSLPVQLPDGQIGPSFLALLHEGNDEDIFV</sequence>
<evidence type="ECO:0000256" key="2">
    <source>
        <dbReference type="SAM" id="Phobius"/>
    </source>
</evidence>
<feature type="compositionally biased region" description="Polar residues" evidence="1">
    <location>
        <begin position="470"/>
        <end position="482"/>
    </location>
</feature>